<evidence type="ECO:0000313" key="4">
    <source>
        <dbReference type="Proteomes" id="UP001371305"/>
    </source>
</evidence>
<evidence type="ECO:0000256" key="1">
    <source>
        <dbReference type="ARBA" id="ARBA00022729"/>
    </source>
</evidence>
<dbReference type="InterPro" id="IPR018247">
    <property type="entry name" value="EF_Hand_1_Ca_BS"/>
</dbReference>
<dbReference type="Proteomes" id="UP001371305">
    <property type="component" value="Unassembled WGS sequence"/>
</dbReference>
<keyword evidence="1 2" id="KW-0732">Signal</keyword>
<reference evidence="3 4" key="1">
    <citation type="submission" date="2024-04" db="EMBL/GenBank/DDBJ databases">
        <title>Luteolibacter sp. isolated from soil.</title>
        <authorList>
            <person name="An J."/>
        </authorList>
    </citation>
    <scope>NUCLEOTIDE SEQUENCE [LARGE SCALE GENOMIC DNA]</scope>
    <source>
        <strain evidence="3 4">Y139</strain>
    </source>
</reference>
<proteinExistence type="predicted"/>
<dbReference type="InterPro" id="IPR013425">
    <property type="entry name" value="Autotrns_rpt"/>
</dbReference>
<dbReference type="NCBIfam" id="TIGR02601">
    <property type="entry name" value="autotrns_rpt"/>
    <property type="match status" value="2"/>
</dbReference>
<dbReference type="Pfam" id="PF12951">
    <property type="entry name" value="PATR"/>
    <property type="match status" value="3"/>
</dbReference>
<feature type="chain" id="PRO_5046355957" evidence="2">
    <location>
        <begin position="25"/>
        <end position="860"/>
    </location>
</feature>
<keyword evidence="4" id="KW-1185">Reference proteome</keyword>
<dbReference type="EMBL" id="JBBUKT010000005">
    <property type="protein sequence ID" value="MEK7951776.1"/>
    <property type="molecule type" value="Genomic_DNA"/>
</dbReference>
<dbReference type="RefSeq" id="WP_341405509.1">
    <property type="nucleotide sequence ID" value="NZ_JBBUKT010000005.1"/>
</dbReference>
<evidence type="ECO:0000313" key="3">
    <source>
        <dbReference type="EMBL" id="MEK7951776.1"/>
    </source>
</evidence>
<dbReference type="InterPro" id="IPR011050">
    <property type="entry name" value="Pectin_lyase_fold/virulence"/>
</dbReference>
<evidence type="ECO:0000256" key="2">
    <source>
        <dbReference type="SAM" id="SignalP"/>
    </source>
</evidence>
<dbReference type="PROSITE" id="PS00018">
    <property type="entry name" value="EF_HAND_1"/>
    <property type="match status" value="1"/>
</dbReference>
<name>A0ABU9AVK5_9BACT</name>
<organism evidence="3 4">
    <name type="scientific">Luteolibacter soli</name>
    <dbReference type="NCBI Taxonomy" id="3135280"/>
    <lineage>
        <taxon>Bacteria</taxon>
        <taxon>Pseudomonadati</taxon>
        <taxon>Verrucomicrobiota</taxon>
        <taxon>Verrucomicrobiia</taxon>
        <taxon>Verrucomicrobiales</taxon>
        <taxon>Verrucomicrobiaceae</taxon>
        <taxon>Luteolibacter</taxon>
    </lineage>
</organism>
<comment type="caution">
    <text evidence="3">The sequence shown here is derived from an EMBL/GenBank/DDBJ whole genome shotgun (WGS) entry which is preliminary data.</text>
</comment>
<dbReference type="SUPFAM" id="SSF51126">
    <property type="entry name" value="Pectin lyase-like"/>
    <property type="match status" value="2"/>
</dbReference>
<protein>
    <submittedName>
        <fullName evidence="3">Autotransporter-associated beta strand repeat-containing protein</fullName>
    </submittedName>
</protein>
<sequence length="860" mass="86199">MKLKCCSFSRVCLYVISSVVPLEAASLHWDGTSTGVDADGGVGTWSTAASPANWDTAASGGVDTAWSADSEAVFGGTGGVVTVSGTVSASSLVFTAQGYFLTGGNVSLTGAPVIATGANDVTLDTILAGAAPITKTGAGTLTMGVSNSFTGGFTIAAGQLVVGNAAAPDTNGLLGTGPVTIAGGASFTLARGGSTTVTEIAHAFSGSGGLTIAGNNNGSNGYSDFKLTGDSSTFTGPITVSNARISAVTGKETGSGAINLTGRSSLFAEGATVANPLVFSPTGQWKGFLQAGGNLILADATITGPVTLSGPVATRVNAPGYGKRLNLISGAIGQSGGTGSIAFFNEGTSDTTYTLSGASTYTGTTTVNSGAVLNLTGSLAGTAVTVSGSIGGSGVIGTGGSLTMAALGKIKVPTSGEALTVNGNVTLQTSSYVAVDMKPGVVAGDPIPVLHYTGTLTGAAQLGVDASFNYRKAVLAFTPNLITVDIGSKALIWKGAGSDYWQDGAVKWATTNEGAAADVFYRGDSVEFNDSGSGGLVRVGNTVFPSGVLVNNSSKEYNIGGFIAGPCALVKKGSGKLILSGMGSSYTGGTTIEAGVVELRSGTTPLGSGPVSVGPAAVLYGGGTIQGPLTLAGTLGDASGTAGVGIEAGPTVLSGSYRCWLTADSSDWLAVTGDLDLTGSELTLATHDALFHEDTFVIARYTGNLTGFFAAVSGVPAGYVLKHLPASKQIVVVRKNLDEWLAGYPGLGDVTADGDPDHDGMVNLMEYVLGGNPGGNDTGILPTQGFDFGNAFFRFKRSRISAAHTLQVVQWSTDLKNWTDVPTSGPGVHTYSYSYDLEEITVSVPPSPGGMFFRLKVTEL</sequence>
<feature type="signal peptide" evidence="2">
    <location>
        <begin position="1"/>
        <end position="24"/>
    </location>
</feature>
<accession>A0ABU9AVK5</accession>
<gene>
    <name evidence="3" type="ORF">WKV53_14760</name>
</gene>